<protein>
    <recommendedName>
        <fullName evidence="4">Secreted protein</fullName>
    </recommendedName>
</protein>
<dbReference type="EMBL" id="CP011129">
    <property type="protein sequence ID" value="ALN78374.1"/>
    <property type="molecule type" value="Genomic_DNA"/>
</dbReference>
<accession>A0A0S2F4D3</accession>
<proteinExistence type="predicted"/>
<organism evidence="2 3">
    <name type="scientific">Lysobacter antibioticus</name>
    <dbReference type="NCBI Taxonomy" id="84531"/>
    <lineage>
        <taxon>Bacteria</taxon>
        <taxon>Pseudomonadati</taxon>
        <taxon>Pseudomonadota</taxon>
        <taxon>Gammaproteobacteria</taxon>
        <taxon>Lysobacterales</taxon>
        <taxon>Lysobacteraceae</taxon>
        <taxon>Lysobacter</taxon>
    </lineage>
</organism>
<evidence type="ECO:0000313" key="3">
    <source>
        <dbReference type="Proteomes" id="UP000060787"/>
    </source>
</evidence>
<keyword evidence="3" id="KW-1185">Reference proteome</keyword>
<dbReference type="KEGG" id="lab:LA76x_0212"/>
<dbReference type="Proteomes" id="UP000060787">
    <property type="component" value="Chromosome"/>
</dbReference>
<evidence type="ECO:0008006" key="4">
    <source>
        <dbReference type="Google" id="ProtNLM"/>
    </source>
</evidence>
<sequence>MAGRIAPPFERPPFDRQYRHHRKEIRMKWIAAATLLLAPALAFAQSGTCPELSDPSLKWGERQGANYTICYLELPSSLGAGSGLGVYLGQRSFKPGKKARAEKGTVGTQAVTWFKKATVNNARPYSRETQINLPGAKPKSKVKVYVWIDASSQEQLDEAFGLSKQIAVQ</sequence>
<evidence type="ECO:0000313" key="2">
    <source>
        <dbReference type="EMBL" id="ALN78374.1"/>
    </source>
</evidence>
<reference evidence="2 3" key="1">
    <citation type="journal article" date="2015" name="BMC Genomics">
        <title>Comparative genomics and metabolic profiling of the genus Lysobacter.</title>
        <authorList>
            <person name="de Bruijn I."/>
            <person name="Cheng X."/>
            <person name="de Jager V."/>
            <person name="Exposito R.G."/>
            <person name="Watrous J."/>
            <person name="Patel N."/>
            <person name="Postma J."/>
            <person name="Dorrestein P.C."/>
            <person name="Kobayashi D."/>
            <person name="Raaijmakers J.M."/>
        </authorList>
    </citation>
    <scope>NUCLEOTIDE SEQUENCE [LARGE SCALE GENOMIC DNA]</scope>
    <source>
        <strain evidence="2 3">76</strain>
    </source>
</reference>
<feature type="chain" id="PRO_5006597170" description="Secreted protein" evidence="1">
    <location>
        <begin position="45"/>
        <end position="169"/>
    </location>
</feature>
<dbReference type="STRING" id="84531.LA76x_0212"/>
<dbReference type="PATRIC" id="fig|84531.8.peg.217"/>
<keyword evidence="1" id="KW-0732">Signal</keyword>
<name>A0A0S2F4D3_LYSAN</name>
<gene>
    <name evidence="2" type="ORF">LA76x_0212</name>
</gene>
<feature type="signal peptide" evidence="1">
    <location>
        <begin position="1"/>
        <end position="44"/>
    </location>
</feature>
<dbReference type="AlphaFoldDB" id="A0A0S2F4D3"/>
<evidence type="ECO:0000256" key="1">
    <source>
        <dbReference type="SAM" id="SignalP"/>
    </source>
</evidence>